<gene>
    <name evidence="2" type="ORF">EMCG_05430</name>
</gene>
<proteinExistence type="predicted"/>
<reference evidence="3" key="1">
    <citation type="journal article" date="2015" name="PLoS Genet.">
        <title>The dynamic genome and transcriptome of the human fungal pathogen Blastomyces and close relative Emmonsia.</title>
        <authorList>
            <person name="Munoz J.F."/>
            <person name="Gauthier G.M."/>
            <person name="Desjardins C.A."/>
            <person name="Gallo J.E."/>
            <person name="Holder J."/>
            <person name="Sullivan T.D."/>
            <person name="Marty A.J."/>
            <person name="Carmen J.C."/>
            <person name="Chen Z."/>
            <person name="Ding L."/>
            <person name="Gujja S."/>
            <person name="Magrini V."/>
            <person name="Misas E."/>
            <person name="Mitreva M."/>
            <person name="Priest M."/>
            <person name="Saif S."/>
            <person name="Whiston E.A."/>
            <person name="Young S."/>
            <person name="Zeng Q."/>
            <person name="Goldman W.E."/>
            <person name="Mardis E.R."/>
            <person name="Taylor J.W."/>
            <person name="McEwen J.G."/>
            <person name="Clay O.K."/>
            <person name="Klein B.S."/>
            <person name="Cuomo C.A."/>
        </authorList>
    </citation>
    <scope>NUCLEOTIDE SEQUENCE [LARGE SCALE GENOMIC DNA]</scope>
    <source>
        <strain evidence="3">UAMH 3008</strain>
    </source>
</reference>
<evidence type="ECO:0000313" key="3">
    <source>
        <dbReference type="Proteomes" id="UP000034164"/>
    </source>
</evidence>
<sequence>MGDLGELGEIAASAMAVDEQSGRVRTPEAVPVVGTPKEETPVQVSMSADAPASSTDGEDVVEETVAPGTAR</sequence>
<evidence type="ECO:0000256" key="1">
    <source>
        <dbReference type="SAM" id="MobiDB-lite"/>
    </source>
</evidence>
<evidence type="ECO:0000313" key="2">
    <source>
        <dbReference type="EMBL" id="KKZ59183.1"/>
    </source>
</evidence>
<comment type="caution">
    <text evidence="2">The sequence shown here is derived from an EMBL/GenBank/DDBJ whole genome shotgun (WGS) entry which is preliminary data.</text>
</comment>
<organism evidence="2 3">
    <name type="scientific">[Emmonsia] crescens</name>
    <dbReference type="NCBI Taxonomy" id="73230"/>
    <lineage>
        <taxon>Eukaryota</taxon>
        <taxon>Fungi</taxon>
        <taxon>Dikarya</taxon>
        <taxon>Ascomycota</taxon>
        <taxon>Pezizomycotina</taxon>
        <taxon>Eurotiomycetes</taxon>
        <taxon>Eurotiomycetidae</taxon>
        <taxon>Onygenales</taxon>
        <taxon>Ajellomycetaceae</taxon>
        <taxon>Emergomyces</taxon>
    </lineage>
</organism>
<accession>A0A0G2HNV9</accession>
<protein>
    <submittedName>
        <fullName evidence="2">Uncharacterized protein</fullName>
    </submittedName>
</protein>
<dbReference type="Proteomes" id="UP000034164">
    <property type="component" value="Unassembled WGS sequence"/>
</dbReference>
<feature type="region of interest" description="Disordered" evidence="1">
    <location>
        <begin position="16"/>
        <end position="71"/>
    </location>
</feature>
<dbReference type="VEuPathDB" id="FungiDB:EMCG_05430"/>
<name>A0A0G2HNV9_9EURO</name>
<dbReference type="OrthoDB" id="4188436at2759"/>
<dbReference type="EMBL" id="LCZI01001683">
    <property type="protein sequence ID" value="KKZ59183.1"/>
    <property type="molecule type" value="Genomic_DNA"/>
</dbReference>
<dbReference type="AlphaFoldDB" id="A0A0G2HNV9"/>